<protein>
    <recommendedName>
        <fullName evidence="5">HTH luxR-type domain-containing protein</fullName>
    </recommendedName>
</protein>
<dbReference type="Proteomes" id="UP001499863">
    <property type="component" value="Unassembled WGS sequence"/>
</dbReference>
<comment type="caution">
    <text evidence="6">The sequence shown here is derived from an EMBL/GenBank/DDBJ whole genome shotgun (WGS) entry which is preliminary data.</text>
</comment>
<dbReference type="InterPro" id="IPR036388">
    <property type="entry name" value="WH-like_DNA-bd_sf"/>
</dbReference>
<dbReference type="CDD" id="cd06170">
    <property type="entry name" value="LuxR_C_like"/>
    <property type="match status" value="1"/>
</dbReference>
<dbReference type="PANTHER" id="PTHR44688">
    <property type="entry name" value="DNA-BINDING TRANSCRIPTIONAL ACTIVATOR DEVR_DOSR"/>
    <property type="match status" value="1"/>
</dbReference>
<accession>A0ABN1XK68</accession>
<reference evidence="6 7" key="1">
    <citation type="journal article" date="2019" name="Int. J. Syst. Evol. Microbiol.">
        <title>The Global Catalogue of Microorganisms (GCM) 10K type strain sequencing project: providing services to taxonomists for standard genome sequencing and annotation.</title>
        <authorList>
            <consortium name="The Broad Institute Genomics Platform"/>
            <consortium name="The Broad Institute Genome Sequencing Center for Infectious Disease"/>
            <person name="Wu L."/>
            <person name="Ma J."/>
        </authorList>
    </citation>
    <scope>NUCLEOTIDE SEQUENCE [LARGE SCALE GENOMIC DNA]</scope>
    <source>
        <strain evidence="6 7">JCM 12393</strain>
    </source>
</reference>
<feature type="region of interest" description="Disordered" evidence="4">
    <location>
        <begin position="102"/>
        <end position="125"/>
    </location>
</feature>
<sequence length="191" mass="20097">MGGGDPVCPECGTPRVPGLPPRPTAAALSLTASLTPRERTVLHLLGLGYDNRSIAYELHISERTVKRFVTAILAKLGLRSRLQAGLLALILAASVPGPPAGGDSWPKGLMDGPPGGGDDDLASDKEGTMTFDALDALRQAGNPVDLLTLEQRDVLSRLTEDEVTVLNSVKQRLDAVSDAEVEGHSFVIKLA</sequence>
<evidence type="ECO:0000256" key="4">
    <source>
        <dbReference type="SAM" id="MobiDB-lite"/>
    </source>
</evidence>
<keyword evidence="7" id="KW-1185">Reference proteome</keyword>
<evidence type="ECO:0000313" key="7">
    <source>
        <dbReference type="Proteomes" id="UP001499863"/>
    </source>
</evidence>
<organism evidence="6 7">
    <name type="scientific">Kitasatospora putterlickiae</name>
    <dbReference type="NCBI Taxonomy" id="221725"/>
    <lineage>
        <taxon>Bacteria</taxon>
        <taxon>Bacillati</taxon>
        <taxon>Actinomycetota</taxon>
        <taxon>Actinomycetes</taxon>
        <taxon>Kitasatosporales</taxon>
        <taxon>Streptomycetaceae</taxon>
        <taxon>Kitasatospora</taxon>
    </lineage>
</organism>
<keyword evidence="1" id="KW-0805">Transcription regulation</keyword>
<dbReference type="PANTHER" id="PTHR44688:SF16">
    <property type="entry name" value="DNA-BINDING TRANSCRIPTIONAL ACTIVATOR DEVR_DOSR"/>
    <property type="match status" value="1"/>
</dbReference>
<dbReference type="InterPro" id="IPR000792">
    <property type="entry name" value="Tscrpt_reg_LuxR_C"/>
</dbReference>
<dbReference type="Pfam" id="PF00196">
    <property type="entry name" value="GerE"/>
    <property type="match status" value="1"/>
</dbReference>
<dbReference type="PRINTS" id="PR00038">
    <property type="entry name" value="HTHLUXR"/>
</dbReference>
<dbReference type="InterPro" id="IPR016032">
    <property type="entry name" value="Sig_transdc_resp-reg_C-effctor"/>
</dbReference>
<name>A0ABN1XK68_9ACTN</name>
<evidence type="ECO:0000313" key="6">
    <source>
        <dbReference type="EMBL" id="GAA1383232.1"/>
    </source>
</evidence>
<evidence type="ECO:0000259" key="5">
    <source>
        <dbReference type="PROSITE" id="PS50043"/>
    </source>
</evidence>
<dbReference type="Gene3D" id="1.10.10.10">
    <property type="entry name" value="Winged helix-like DNA-binding domain superfamily/Winged helix DNA-binding domain"/>
    <property type="match status" value="1"/>
</dbReference>
<dbReference type="NCBIfam" id="NF045560">
    <property type="entry name" value="aroma_sacti_dom"/>
    <property type="match status" value="1"/>
</dbReference>
<keyword evidence="2" id="KW-0238">DNA-binding</keyword>
<dbReference type="InterPro" id="IPR054632">
    <property type="entry name" value="Aroma_sacti_dom"/>
</dbReference>
<feature type="domain" description="HTH luxR-type" evidence="5">
    <location>
        <begin position="27"/>
        <end position="92"/>
    </location>
</feature>
<dbReference type="PROSITE" id="PS50043">
    <property type="entry name" value="HTH_LUXR_2"/>
    <property type="match status" value="1"/>
</dbReference>
<keyword evidence="3" id="KW-0804">Transcription</keyword>
<dbReference type="SUPFAM" id="SSF46894">
    <property type="entry name" value="C-terminal effector domain of the bipartite response regulators"/>
    <property type="match status" value="1"/>
</dbReference>
<feature type="region of interest" description="Disordered" evidence="4">
    <location>
        <begin position="1"/>
        <end position="23"/>
    </location>
</feature>
<dbReference type="PROSITE" id="PS00622">
    <property type="entry name" value="HTH_LUXR_1"/>
    <property type="match status" value="1"/>
</dbReference>
<dbReference type="EMBL" id="BAAAKJ010000017">
    <property type="protein sequence ID" value="GAA1383232.1"/>
    <property type="molecule type" value="Genomic_DNA"/>
</dbReference>
<evidence type="ECO:0000256" key="2">
    <source>
        <dbReference type="ARBA" id="ARBA00023125"/>
    </source>
</evidence>
<dbReference type="SMART" id="SM00421">
    <property type="entry name" value="HTH_LUXR"/>
    <property type="match status" value="1"/>
</dbReference>
<evidence type="ECO:0000256" key="1">
    <source>
        <dbReference type="ARBA" id="ARBA00023015"/>
    </source>
</evidence>
<gene>
    <name evidence="6" type="ORF">GCM10009639_03290</name>
</gene>
<evidence type="ECO:0000256" key="3">
    <source>
        <dbReference type="ARBA" id="ARBA00023163"/>
    </source>
</evidence>
<proteinExistence type="predicted"/>